<dbReference type="AlphaFoldDB" id="A0A1C9W9J5"/>
<dbReference type="RefSeq" id="WP_069947789.1">
    <property type="nucleotide sequence ID" value="NZ_CP014143.1"/>
</dbReference>
<reference evidence="3" key="1">
    <citation type="submission" date="2016-01" db="EMBL/GenBank/DDBJ databases">
        <title>Complete genome sequence of Microbulbifer sp. CCB-MM1, a halophile isolated from Matang Mangrove Forest, Perak.</title>
        <authorList>
            <person name="Moh T.H."/>
            <person name="Dinesh B."/>
            <person name="Lau N.-S."/>
            <person name="Go F."/>
            <person name="Alexander Chong S.-C."/>
        </authorList>
    </citation>
    <scope>NUCLEOTIDE SEQUENCE [LARGE SCALE GENOMIC DNA]</scope>
    <source>
        <strain evidence="3">CCB-MM1</strain>
    </source>
</reference>
<keyword evidence="1" id="KW-0732">Signal</keyword>
<sequence length="133" mass="15153" precursor="true">MKYSVLVILLLFSSIGSADVYQYCQTQIEIVKNLSKLSSEELIKKKSEVAKSDSIESLTKATGTDYPSMISMLSKENVAEDKANLFVMKGMKAFEMRNISLAINIKELPREPDDYFWNQAFDMCVKGNRDQFE</sequence>
<name>A0A1C9W9J5_9GAMM</name>
<feature type="signal peptide" evidence="1">
    <location>
        <begin position="1"/>
        <end position="18"/>
    </location>
</feature>
<dbReference type="EMBL" id="CP014143">
    <property type="protein sequence ID" value="AOS97837.1"/>
    <property type="molecule type" value="Genomic_DNA"/>
</dbReference>
<evidence type="ECO:0000256" key="1">
    <source>
        <dbReference type="SAM" id="SignalP"/>
    </source>
</evidence>
<accession>A0A1C9W9J5</accession>
<dbReference type="KEGG" id="micc:AUP74_02435"/>
<evidence type="ECO:0000313" key="3">
    <source>
        <dbReference type="Proteomes" id="UP000095672"/>
    </source>
</evidence>
<evidence type="ECO:0000313" key="2">
    <source>
        <dbReference type="EMBL" id="AOS97837.1"/>
    </source>
</evidence>
<dbReference type="Proteomes" id="UP000095672">
    <property type="component" value="Chromosome"/>
</dbReference>
<proteinExistence type="predicted"/>
<keyword evidence="3" id="KW-1185">Reference proteome</keyword>
<protein>
    <submittedName>
        <fullName evidence="2">Uncharacterized protein</fullName>
    </submittedName>
</protein>
<dbReference type="STRING" id="1769779.AUP74_02435"/>
<gene>
    <name evidence="2" type="ORF">AUP74_02435</name>
</gene>
<organism evidence="2 3">
    <name type="scientific">Microbulbifer aggregans</name>
    <dbReference type="NCBI Taxonomy" id="1769779"/>
    <lineage>
        <taxon>Bacteria</taxon>
        <taxon>Pseudomonadati</taxon>
        <taxon>Pseudomonadota</taxon>
        <taxon>Gammaproteobacteria</taxon>
        <taxon>Cellvibrionales</taxon>
        <taxon>Microbulbiferaceae</taxon>
        <taxon>Microbulbifer</taxon>
    </lineage>
</organism>
<feature type="chain" id="PRO_5008895594" evidence="1">
    <location>
        <begin position="19"/>
        <end position="133"/>
    </location>
</feature>